<comment type="similarity">
    <text evidence="3">Belongs to the CD36 family.</text>
</comment>
<dbReference type="PANTHER" id="PTHR11923">
    <property type="entry name" value="SCAVENGER RECEPTOR CLASS B TYPE-1 SR-B1"/>
    <property type="match status" value="1"/>
</dbReference>
<comment type="caution">
    <text evidence="14">The sequence shown here is derived from an EMBL/GenBank/DDBJ whole genome shotgun (WGS) entry which is preliminary data.</text>
</comment>
<evidence type="ECO:0000256" key="7">
    <source>
        <dbReference type="ARBA" id="ARBA00023136"/>
    </source>
</evidence>
<dbReference type="AlphaFoldDB" id="A0AAW2IEF1"/>
<evidence type="ECO:0000256" key="5">
    <source>
        <dbReference type="ARBA" id="ARBA00022692"/>
    </source>
</evidence>
<keyword evidence="7 13" id="KW-0472">Membrane</keyword>
<evidence type="ECO:0000256" key="11">
    <source>
        <dbReference type="ARBA" id="ARBA00040821"/>
    </source>
</evidence>
<accession>A0AAW2IEF1</accession>
<proteinExistence type="inferred from homology"/>
<evidence type="ECO:0000256" key="12">
    <source>
        <dbReference type="ARBA" id="ARBA00042244"/>
    </source>
</evidence>
<evidence type="ECO:0000256" key="3">
    <source>
        <dbReference type="ARBA" id="ARBA00010532"/>
    </source>
</evidence>
<organism evidence="14">
    <name type="scientific">Menopon gallinae</name>
    <name type="common">poultry shaft louse</name>
    <dbReference type="NCBI Taxonomy" id="328185"/>
    <lineage>
        <taxon>Eukaryota</taxon>
        <taxon>Metazoa</taxon>
        <taxon>Ecdysozoa</taxon>
        <taxon>Arthropoda</taxon>
        <taxon>Hexapoda</taxon>
        <taxon>Insecta</taxon>
        <taxon>Pterygota</taxon>
        <taxon>Neoptera</taxon>
        <taxon>Paraneoptera</taxon>
        <taxon>Psocodea</taxon>
        <taxon>Troctomorpha</taxon>
        <taxon>Phthiraptera</taxon>
        <taxon>Amblycera</taxon>
        <taxon>Menoponidae</taxon>
        <taxon>Menopon</taxon>
    </lineage>
</organism>
<gene>
    <name evidence="14" type="ORF">PYX00_001877</name>
</gene>
<dbReference type="GO" id="GO:0005044">
    <property type="term" value="F:scavenger receptor activity"/>
    <property type="evidence" value="ECO:0007669"/>
    <property type="project" value="TreeGrafter"/>
</dbReference>
<evidence type="ECO:0000256" key="8">
    <source>
        <dbReference type="ARBA" id="ARBA00023157"/>
    </source>
</evidence>
<dbReference type="InterPro" id="IPR002159">
    <property type="entry name" value="CD36_fam"/>
</dbReference>
<feature type="transmembrane region" description="Helical" evidence="13">
    <location>
        <begin position="288"/>
        <end position="310"/>
    </location>
</feature>
<evidence type="ECO:0000256" key="1">
    <source>
        <dbReference type="ARBA" id="ARBA00004189"/>
    </source>
</evidence>
<keyword evidence="6 13" id="KW-1133">Transmembrane helix</keyword>
<dbReference type="Pfam" id="PF01130">
    <property type="entry name" value="CD36"/>
    <property type="match status" value="1"/>
</dbReference>
<evidence type="ECO:0000313" key="14">
    <source>
        <dbReference type="EMBL" id="KAL0280649.1"/>
    </source>
</evidence>
<keyword evidence="10" id="KW-0325">Glycoprotein</keyword>
<dbReference type="GO" id="GO:0005901">
    <property type="term" value="C:caveola"/>
    <property type="evidence" value="ECO:0007669"/>
    <property type="project" value="UniProtKB-SubCell"/>
</dbReference>
<dbReference type="EMBL" id="JARGDH010000001">
    <property type="protein sequence ID" value="KAL0280649.1"/>
    <property type="molecule type" value="Genomic_DNA"/>
</dbReference>
<dbReference type="PRINTS" id="PR01609">
    <property type="entry name" value="CD36FAMILY"/>
</dbReference>
<dbReference type="GO" id="GO:0005737">
    <property type="term" value="C:cytoplasm"/>
    <property type="evidence" value="ECO:0007669"/>
    <property type="project" value="TreeGrafter"/>
</dbReference>
<dbReference type="PANTHER" id="PTHR11923:SF110">
    <property type="entry name" value="SCAVENGER RECEPTOR CLASS B MEMBER 1"/>
    <property type="match status" value="1"/>
</dbReference>
<evidence type="ECO:0000256" key="6">
    <source>
        <dbReference type="ARBA" id="ARBA00022989"/>
    </source>
</evidence>
<sequence length="338" mass="38417">MAASPFIDLTVGEFLWGYQDSLSDIINNVLRFKYKLSVPMFGIFAMKNRTQEDMVTIFTGEEDTMMTGVITQYGEKTSLDYWSTRECNRIDGTDGTIYPLSAIKPNATLYLYVKEMCRRMPFVYDTSKVDDHGITVYRYNLAKDVFESGKVNPGNRCFCNHRIREVECMPSGVFNASPCAFGGPIITSLPHFMHGDPILLQDFEGLSPHPELHESFVEIDPKLGLPMSGKSRFQLNVMVRKAAVLSRKPYRDQMILPVSWMDYGVDRLPDDLSSMIYNLVLFIDMTEVYLSACFVIAIVVFCGLIVRKLVPRRRSGLFNRNLELSTVVMPLVVSPEKV</sequence>
<evidence type="ECO:0000256" key="10">
    <source>
        <dbReference type="ARBA" id="ARBA00023180"/>
    </source>
</evidence>
<name>A0AAW2IEF1_9NEOP</name>
<evidence type="ECO:0000256" key="2">
    <source>
        <dbReference type="ARBA" id="ARBA00004651"/>
    </source>
</evidence>
<evidence type="ECO:0000256" key="13">
    <source>
        <dbReference type="SAM" id="Phobius"/>
    </source>
</evidence>
<reference evidence="14" key="1">
    <citation type="journal article" date="2024" name="Gigascience">
        <title>Chromosome-level genome of the poultry shaft louse Menopon gallinae provides insight into the host-switching and adaptive evolution of parasitic lice.</title>
        <authorList>
            <person name="Xu Y."/>
            <person name="Ma L."/>
            <person name="Liu S."/>
            <person name="Liang Y."/>
            <person name="Liu Q."/>
            <person name="He Z."/>
            <person name="Tian L."/>
            <person name="Duan Y."/>
            <person name="Cai W."/>
            <person name="Li H."/>
            <person name="Song F."/>
        </authorList>
    </citation>
    <scope>NUCLEOTIDE SEQUENCE</scope>
    <source>
        <strain evidence="14">Cailab_2023a</strain>
    </source>
</reference>
<keyword evidence="5 13" id="KW-0812">Transmembrane</keyword>
<protein>
    <recommendedName>
        <fullName evidence="11">Scavenger receptor class B member 1</fullName>
    </recommendedName>
    <alternativeName>
        <fullName evidence="12">SR-BI</fullName>
    </alternativeName>
</protein>
<keyword evidence="8" id="KW-1015">Disulfide bond</keyword>
<comment type="subcellular location">
    <subcellularLocation>
        <location evidence="2">Cell membrane</location>
        <topology evidence="2">Multi-pass membrane protein</topology>
    </subcellularLocation>
    <subcellularLocation>
        <location evidence="1">Membrane</location>
        <location evidence="1">Caveola</location>
        <topology evidence="1">Multi-pass membrane protein</topology>
    </subcellularLocation>
</comment>
<keyword evidence="9" id="KW-0675">Receptor</keyword>
<evidence type="ECO:0000256" key="4">
    <source>
        <dbReference type="ARBA" id="ARBA00022475"/>
    </source>
</evidence>
<keyword evidence="4" id="KW-1003">Cell membrane</keyword>
<evidence type="ECO:0000256" key="9">
    <source>
        <dbReference type="ARBA" id="ARBA00023170"/>
    </source>
</evidence>